<accession>A0A561SFK5</accession>
<keyword evidence="3" id="KW-1185">Reference proteome</keyword>
<dbReference type="EMBL" id="VIWT01000005">
    <property type="protein sequence ID" value="TWF73661.1"/>
    <property type="molecule type" value="Genomic_DNA"/>
</dbReference>
<feature type="domain" description="DUF397" evidence="1">
    <location>
        <begin position="9"/>
        <end position="60"/>
    </location>
</feature>
<dbReference type="OrthoDB" id="3482540at2"/>
<organism evidence="2 3">
    <name type="scientific">Kitasatospora viridis</name>
    <dbReference type="NCBI Taxonomy" id="281105"/>
    <lineage>
        <taxon>Bacteria</taxon>
        <taxon>Bacillati</taxon>
        <taxon>Actinomycetota</taxon>
        <taxon>Actinomycetes</taxon>
        <taxon>Kitasatosporales</taxon>
        <taxon>Streptomycetaceae</taxon>
        <taxon>Kitasatospora</taxon>
    </lineage>
</organism>
<protein>
    <submittedName>
        <fullName evidence="2">Uncharacterized protein DUF397</fullName>
    </submittedName>
</protein>
<dbReference type="AlphaFoldDB" id="A0A561SFK5"/>
<sequence length="67" mass="7178">MSNRAVFDFRKSSYSGSQGECVEVALNVPARTAVRDSKDSAGPLLVFRSDAWSAFVADVKAGDLPAR</sequence>
<name>A0A561SFK5_9ACTN</name>
<dbReference type="InterPro" id="IPR007278">
    <property type="entry name" value="DUF397"/>
</dbReference>
<evidence type="ECO:0000259" key="1">
    <source>
        <dbReference type="Pfam" id="PF04149"/>
    </source>
</evidence>
<dbReference type="Pfam" id="PF04149">
    <property type="entry name" value="DUF397"/>
    <property type="match status" value="1"/>
</dbReference>
<dbReference type="Proteomes" id="UP000317940">
    <property type="component" value="Unassembled WGS sequence"/>
</dbReference>
<comment type="caution">
    <text evidence="2">The sequence shown here is derived from an EMBL/GenBank/DDBJ whole genome shotgun (WGS) entry which is preliminary data.</text>
</comment>
<gene>
    <name evidence="2" type="ORF">FHX73_15277</name>
</gene>
<dbReference type="RefSeq" id="WP_145910609.1">
    <property type="nucleotide sequence ID" value="NZ_BAAAMZ010000001.1"/>
</dbReference>
<proteinExistence type="predicted"/>
<evidence type="ECO:0000313" key="3">
    <source>
        <dbReference type="Proteomes" id="UP000317940"/>
    </source>
</evidence>
<evidence type="ECO:0000313" key="2">
    <source>
        <dbReference type="EMBL" id="TWF73661.1"/>
    </source>
</evidence>
<reference evidence="2 3" key="1">
    <citation type="submission" date="2019-06" db="EMBL/GenBank/DDBJ databases">
        <title>Sequencing the genomes of 1000 actinobacteria strains.</title>
        <authorList>
            <person name="Klenk H.-P."/>
        </authorList>
    </citation>
    <scope>NUCLEOTIDE SEQUENCE [LARGE SCALE GENOMIC DNA]</scope>
    <source>
        <strain evidence="2 3">DSM 44826</strain>
    </source>
</reference>